<keyword evidence="6 10" id="KW-1133">Transmembrane helix</keyword>
<keyword evidence="5 10" id="KW-0276">Fatty acid metabolism</keyword>
<dbReference type="GO" id="GO:0034625">
    <property type="term" value="P:fatty acid elongation, monounsaturated fatty acid"/>
    <property type="evidence" value="ECO:0007669"/>
    <property type="project" value="TreeGrafter"/>
</dbReference>
<organism evidence="11 12">
    <name type="scientific">Echinococcus multilocularis</name>
    <name type="common">Fox tapeworm</name>
    <dbReference type="NCBI Taxonomy" id="6211"/>
    <lineage>
        <taxon>Eukaryota</taxon>
        <taxon>Metazoa</taxon>
        <taxon>Spiralia</taxon>
        <taxon>Lophotrochozoa</taxon>
        <taxon>Platyhelminthes</taxon>
        <taxon>Cestoda</taxon>
        <taxon>Eucestoda</taxon>
        <taxon>Cyclophyllidea</taxon>
        <taxon>Taeniidae</taxon>
        <taxon>Echinococcus</taxon>
    </lineage>
</organism>
<dbReference type="PANTHER" id="PTHR11157">
    <property type="entry name" value="FATTY ACID ACYL TRANSFERASE-RELATED"/>
    <property type="match status" value="1"/>
</dbReference>
<evidence type="ECO:0000256" key="1">
    <source>
        <dbReference type="ARBA" id="ARBA00004141"/>
    </source>
</evidence>
<dbReference type="InterPro" id="IPR002076">
    <property type="entry name" value="ELO_fam"/>
</dbReference>
<evidence type="ECO:0000313" key="12">
    <source>
        <dbReference type="Proteomes" id="UP000017246"/>
    </source>
</evidence>
<evidence type="ECO:0000256" key="5">
    <source>
        <dbReference type="ARBA" id="ARBA00022832"/>
    </source>
</evidence>
<dbReference type="STRING" id="6211.A0A068Y277"/>
<dbReference type="GO" id="GO:0034626">
    <property type="term" value="P:fatty acid elongation, polyunsaturated fatty acid"/>
    <property type="evidence" value="ECO:0007669"/>
    <property type="project" value="TreeGrafter"/>
</dbReference>
<evidence type="ECO:0000256" key="4">
    <source>
        <dbReference type="ARBA" id="ARBA00022692"/>
    </source>
</evidence>
<evidence type="ECO:0000256" key="2">
    <source>
        <dbReference type="ARBA" id="ARBA00022516"/>
    </source>
</evidence>
<keyword evidence="4 10" id="KW-0812">Transmembrane</keyword>
<keyword evidence="9 10" id="KW-0275">Fatty acid biosynthesis</keyword>
<keyword evidence="2 10" id="KW-0444">Lipid biosynthesis</keyword>
<dbReference type="EC" id="2.3.1.199" evidence="10"/>
<dbReference type="eggNOG" id="KOG3071">
    <property type="taxonomic scope" value="Eukaryota"/>
</dbReference>
<gene>
    <name evidence="11" type="ORF">EmuJ_000321300</name>
</gene>
<feature type="transmembrane region" description="Helical" evidence="10">
    <location>
        <begin position="372"/>
        <end position="394"/>
    </location>
</feature>
<feature type="transmembrane region" description="Helical" evidence="10">
    <location>
        <begin position="196"/>
        <end position="217"/>
    </location>
</feature>
<evidence type="ECO:0000256" key="8">
    <source>
        <dbReference type="ARBA" id="ARBA00023136"/>
    </source>
</evidence>
<feature type="transmembrane region" description="Helical" evidence="10">
    <location>
        <begin position="333"/>
        <end position="352"/>
    </location>
</feature>
<keyword evidence="7 10" id="KW-0443">Lipid metabolism</keyword>
<feature type="transmembrane region" description="Helical" evidence="10">
    <location>
        <begin position="276"/>
        <end position="295"/>
    </location>
</feature>
<dbReference type="Proteomes" id="UP000017246">
    <property type="component" value="Unassembled WGS sequence"/>
</dbReference>
<keyword evidence="12" id="KW-1185">Reference proteome</keyword>
<comment type="subcellular location">
    <subcellularLocation>
        <location evidence="1">Membrane</location>
        <topology evidence="1">Multi-pass membrane protein</topology>
    </subcellularLocation>
</comment>
<keyword evidence="3 10" id="KW-0808">Transferase</keyword>
<dbReference type="GO" id="GO:0030148">
    <property type="term" value="P:sphingolipid biosynthetic process"/>
    <property type="evidence" value="ECO:0007669"/>
    <property type="project" value="TreeGrafter"/>
</dbReference>
<dbReference type="OMA" id="CIFIVHQ"/>
<dbReference type="OrthoDB" id="434092at2759"/>
<keyword evidence="8 10" id="KW-0472">Membrane</keyword>
<dbReference type="GO" id="GO:0042761">
    <property type="term" value="P:very long-chain fatty acid biosynthetic process"/>
    <property type="evidence" value="ECO:0007669"/>
    <property type="project" value="TreeGrafter"/>
</dbReference>
<comment type="similarity">
    <text evidence="10">Belongs to the ELO family.</text>
</comment>
<reference evidence="11" key="1">
    <citation type="journal article" date="2013" name="Nature">
        <title>The genomes of four tapeworm species reveal adaptations to parasitism.</title>
        <authorList>
            <person name="Tsai I.J."/>
            <person name="Zarowiecki M."/>
            <person name="Holroyd N."/>
            <person name="Garciarrubio A."/>
            <person name="Sanchez-Flores A."/>
            <person name="Brooks K.L."/>
            <person name="Tracey A."/>
            <person name="Bobes R.J."/>
            <person name="Fragoso G."/>
            <person name="Sciutto E."/>
            <person name="Aslett M."/>
            <person name="Beasley H."/>
            <person name="Bennett H.M."/>
            <person name="Cai J."/>
            <person name="Camicia F."/>
            <person name="Clark R."/>
            <person name="Cucher M."/>
            <person name="De Silva N."/>
            <person name="Day T.A."/>
            <person name="Deplazes P."/>
            <person name="Estrada K."/>
            <person name="Fernandez C."/>
            <person name="Holland P.W."/>
            <person name="Hou J."/>
            <person name="Hu S."/>
            <person name="Huckvale T."/>
            <person name="Hung S.S."/>
            <person name="Kamenetzky L."/>
            <person name="Keane J.A."/>
            <person name="Kiss F."/>
            <person name="Koziol U."/>
            <person name="Lambert O."/>
            <person name="Liu K."/>
            <person name="Luo X."/>
            <person name="Luo Y."/>
            <person name="Macchiaroli N."/>
            <person name="Nichol S."/>
            <person name="Paps J."/>
            <person name="Parkinson J."/>
            <person name="Pouchkina-Stantcheva N."/>
            <person name="Riddiford N."/>
            <person name="Rosenzvit M."/>
            <person name="Salinas G."/>
            <person name="Wasmuth J.D."/>
            <person name="Zamanian M."/>
            <person name="Zheng Y."/>
            <person name="Cai X."/>
            <person name="Soberon X."/>
            <person name="Olson P.D."/>
            <person name="Laclette J.P."/>
            <person name="Brehm K."/>
            <person name="Berriman M."/>
            <person name="Garciarrubio A."/>
            <person name="Bobes R.J."/>
            <person name="Fragoso G."/>
            <person name="Sanchez-Flores A."/>
            <person name="Estrada K."/>
            <person name="Cevallos M.A."/>
            <person name="Morett E."/>
            <person name="Gonzalez V."/>
            <person name="Portillo T."/>
            <person name="Ochoa-Leyva A."/>
            <person name="Jose M.V."/>
            <person name="Sciutto E."/>
            <person name="Landa A."/>
            <person name="Jimenez L."/>
            <person name="Valdes V."/>
            <person name="Carrero J.C."/>
            <person name="Larralde C."/>
            <person name="Morales-Montor J."/>
            <person name="Limon-Lason J."/>
            <person name="Soberon X."/>
            <person name="Laclette J.P."/>
        </authorList>
    </citation>
    <scope>NUCLEOTIDE SEQUENCE [LARGE SCALE GENOMIC DNA]</scope>
</reference>
<protein>
    <recommendedName>
        <fullName evidence="10">Elongation of very long chain fatty acids protein</fullName>
        <ecNumber evidence="10">2.3.1.199</ecNumber>
    </recommendedName>
    <alternativeName>
        <fullName evidence="10">Very-long-chain 3-oxoacyl-CoA synthase</fullName>
    </alternativeName>
</protein>
<evidence type="ECO:0000256" key="10">
    <source>
        <dbReference type="RuleBase" id="RU361115"/>
    </source>
</evidence>
<proteinExistence type="inferred from homology"/>
<feature type="transmembrane region" description="Helical" evidence="10">
    <location>
        <begin position="138"/>
        <end position="156"/>
    </location>
</feature>
<accession>A0A068Y277</accession>
<evidence type="ECO:0000256" key="7">
    <source>
        <dbReference type="ARBA" id="ARBA00023098"/>
    </source>
</evidence>
<dbReference type="EMBL" id="LN902850">
    <property type="protein sequence ID" value="CDS36210.1"/>
    <property type="molecule type" value="Genomic_DNA"/>
</dbReference>
<dbReference type="GO" id="GO:0005789">
    <property type="term" value="C:endoplasmic reticulum membrane"/>
    <property type="evidence" value="ECO:0007669"/>
    <property type="project" value="TreeGrafter"/>
</dbReference>
<feature type="transmembrane region" description="Helical" evidence="10">
    <location>
        <begin position="301"/>
        <end position="321"/>
    </location>
</feature>
<dbReference type="InterPro" id="IPR030457">
    <property type="entry name" value="ELO_CS"/>
</dbReference>
<evidence type="ECO:0000313" key="11">
    <source>
        <dbReference type="EMBL" id="CDS36210.1"/>
    </source>
</evidence>
<dbReference type="AlphaFoldDB" id="A0A068Y277"/>
<evidence type="ECO:0000256" key="9">
    <source>
        <dbReference type="ARBA" id="ARBA00023160"/>
    </source>
</evidence>
<comment type="catalytic activity">
    <reaction evidence="10">
        <text>a very-long-chain acyl-CoA + malonyl-CoA + H(+) = a very-long-chain 3-oxoacyl-CoA + CO2 + CoA</text>
        <dbReference type="Rhea" id="RHEA:32727"/>
        <dbReference type="ChEBI" id="CHEBI:15378"/>
        <dbReference type="ChEBI" id="CHEBI:16526"/>
        <dbReference type="ChEBI" id="CHEBI:57287"/>
        <dbReference type="ChEBI" id="CHEBI:57384"/>
        <dbReference type="ChEBI" id="CHEBI:90725"/>
        <dbReference type="ChEBI" id="CHEBI:90736"/>
        <dbReference type="EC" id="2.3.1.199"/>
    </reaction>
</comment>
<dbReference type="GO" id="GO:0019367">
    <property type="term" value="P:fatty acid elongation, saturated fatty acid"/>
    <property type="evidence" value="ECO:0007669"/>
    <property type="project" value="TreeGrafter"/>
</dbReference>
<reference evidence="11" key="2">
    <citation type="submission" date="2015-11" db="EMBL/GenBank/DDBJ databases">
        <authorList>
            <person name="Zhang Y."/>
            <person name="Guo Z."/>
        </authorList>
    </citation>
    <scope>NUCLEOTIDE SEQUENCE</scope>
</reference>
<name>A0A068Y277_ECHMU</name>
<dbReference type="GO" id="GO:0009922">
    <property type="term" value="F:fatty acid elongase activity"/>
    <property type="evidence" value="ECO:0007669"/>
    <property type="project" value="UniProtKB-EC"/>
</dbReference>
<evidence type="ECO:0000256" key="6">
    <source>
        <dbReference type="ARBA" id="ARBA00022989"/>
    </source>
</evidence>
<dbReference type="PROSITE" id="PS01188">
    <property type="entry name" value="ELO"/>
    <property type="match status" value="1"/>
</dbReference>
<dbReference type="PANTHER" id="PTHR11157:SF69">
    <property type="entry name" value="ELONGATION OF VERY LONG CHAIN FATTY ACIDS PROTEIN 7"/>
    <property type="match status" value="1"/>
</dbReference>
<sequence length="423" mass="48431">MDVCVPPSTEMPSPSWCSLGTPFICLTGFVKHNAQSLPQPTPPPPHIPLICSSPFHPRCHIKSKDHPFDEVSLLSHWLGSNYRCLVNCLLSETSLTGGWVSTKSCLFRRQTMPKGISERWMPLNPDPRSAAYPLMESFWPTALISLAYVVGVYTWMKIAAPKKKKASANGHVSNGNAVNKKQVAKASSSSSSSFDLIKILMVAYNIVMVFYSAFMVIEVLDLLRLTGYGLGCVEFDPKDDPVQRRFIRVGYLFYFSKFLELLDTLFFLLRGKYDQVTFLHVFHHGAMPPSIWWGIKYAPGGIVYMFPLANSFVHVIMYTYYGMAALGLYRYLWWKKYLTVLQMVQFCIFIVHQGQVLTPFNWECRYPKVFPLAIVIYAVIFLVLFSNFYVQAYWRKRRLAKRVDESNKSIITNGKVMDHKKVE</sequence>
<dbReference type="Pfam" id="PF01151">
    <property type="entry name" value="ELO"/>
    <property type="match status" value="1"/>
</dbReference>
<evidence type="ECO:0000256" key="3">
    <source>
        <dbReference type="ARBA" id="ARBA00022679"/>
    </source>
</evidence>
<feature type="transmembrane region" description="Helical" evidence="10">
    <location>
        <begin position="251"/>
        <end position="269"/>
    </location>
</feature>